<dbReference type="SMART" id="SM00479">
    <property type="entry name" value="EXOIII"/>
    <property type="match status" value="1"/>
</dbReference>
<gene>
    <name evidence="2" type="ORF">UFOVP1290_94</name>
</gene>
<dbReference type="CDD" id="cd06127">
    <property type="entry name" value="DEDDh"/>
    <property type="match status" value="1"/>
</dbReference>
<dbReference type="InterPro" id="IPR036397">
    <property type="entry name" value="RNaseH_sf"/>
</dbReference>
<feature type="domain" description="Exonuclease" evidence="1">
    <location>
        <begin position="5"/>
        <end position="182"/>
    </location>
</feature>
<name>A0A6J5RX42_9CAUD</name>
<dbReference type="InterPro" id="IPR012337">
    <property type="entry name" value="RNaseH-like_sf"/>
</dbReference>
<dbReference type="GO" id="GO:0045004">
    <property type="term" value="P:DNA replication proofreading"/>
    <property type="evidence" value="ECO:0007669"/>
    <property type="project" value="TreeGrafter"/>
</dbReference>
<keyword evidence="2" id="KW-0540">Nuclease</keyword>
<dbReference type="SUPFAM" id="SSF53098">
    <property type="entry name" value="Ribonuclease H-like"/>
    <property type="match status" value="1"/>
</dbReference>
<protein>
    <submittedName>
        <fullName evidence="2">DnaQ DNA polymerase III, epsilon subunit and related 3'-5' exonucleases</fullName>
    </submittedName>
</protein>
<sequence length="215" mass="24426">MSGLQFYIIDTETTGLKSGHHEMTEIGIIRCTDRVQLWRQIVCEHPERANFDALAITKKTMADLSKGYNKNIVVTECNKFFNEDGLTPGHRVIVAHNASFDRRFLHALWESCGMAFPANLWLDTIALTREYAKKQGILKPKVNLHAACDIVGIKKLSEAHNARVDSRNTYLLHRSLVEEKNIDYLPFIKTEVHAFSAQASTDDDDERLDPSLLDL</sequence>
<reference evidence="2" key="1">
    <citation type="submission" date="2020-05" db="EMBL/GenBank/DDBJ databases">
        <authorList>
            <person name="Chiriac C."/>
            <person name="Salcher M."/>
            <person name="Ghai R."/>
            <person name="Kavagutti S V."/>
        </authorList>
    </citation>
    <scope>NUCLEOTIDE SEQUENCE</scope>
</reference>
<dbReference type="Gene3D" id="3.30.420.10">
    <property type="entry name" value="Ribonuclease H-like superfamily/Ribonuclease H"/>
    <property type="match status" value="1"/>
</dbReference>
<dbReference type="EMBL" id="LR797252">
    <property type="protein sequence ID" value="CAB4196574.1"/>
    <property type="molecule type" value="Genomic_DNA"/>
</dbReference>
<dbReference type="GO" id="GO:0008408">
    <property type="term" value="F:3'-5' exonuclease activity"/>
    <property type="evidence" value="ECO:0007669"/>
    <property type="project" value="TreeGrafter"/>
</dbReference>
<evidence type="ECO:0000259" key="1">
    <source>
        <dbReference type="SMART" id="SM00479"/>
    </source>
</evidence>
<dbReference type="PANTHER" id="PTHR30231:SF41">
    <property type="entry name" value="DNA POLYMERASE III SUBUNIT EPSILON"/>
    <property type="match status" value="1"/>
</dbReference>
<dbReference type="InterPro" id="IPR013520">
    <property type="entry name" value="Ribonucl_H"/>
</dbReference>
<keyword evidence="2" id="KW-0269">Exonuclease</keyword>
<keyword evidence="2" id="KW-0378">Hydrolase</keyword>
<proteinExistence type="predicted"/>
<dbReference type="GO" id="GO:0003676">
    <property type="term" value="F:nucleic acid binding"/>
    <property type="evidence" value="ECO:0007669"/>
    <property type="project" value="InterPro"/>
</dbReference>
<accession>A0A6J5RX42</accession>
<dbReference type="PANTHER" id="PTHR30231">
    <property type="entry name" value="DNA POLYMERASE III SUBUNIT EPSILON"/>
    <property type="match status" value="1"/>
</dbReference>
<organism evidence="2">
    <name type="scientific">uncultured Caudovirales phage</name>
    <dbReference type="NCBI Taxonomy" id="2100421"/>
    <lineage>
        <taxon>Viruses</taxon>
        <taxon>Duplodnaviria</taxon>
        <taxon>Heunggongvirae</taxon>
        <taxon>Uroviricota</taxon>
        <taxon>Caudoviricetes</taxon>
        <taxon>Peduoviridae</taxon>
        <taxon>Maltschvirus</taxon>
        <taxon>Maltschvirus maltsch</taxon>
    </lineage>
</organism>
<dbReference type="Pfam" id="PF00929">
    <property type="entry name" value="RNase_T"/>
    <property type="match status" value="1"/>
</dbReference>
<evidence type="ECO:0000313" key="2">
    <source>
        <dbReference type="EMBL" id="CAB4196574.1"/>
    </source>
</evidence>